<dbReference type="InterPro" id="IPR000524">
    <property type="entry name" value="Tscrpt_reg_HTH_GntR"/>
</dbReference>
<evidence type="ECO:0000313" key="5">
    <source>
        <dbReference type="EMBL" id="MBK1788798.1"/>
    </source>
</evidence>
<dbReference type="InterPro" id="IPR036390">
    <property type="entry name" value="WH_DNA-bd_sf"/>
</dbReference>
<evidence type="ECO:0000256" key="3">
    <source>
        <dbReference type="ARBA" id="ARBA00023163"/>
    </source>
</evidence>
<dbReference type="CDD" id="cd07377">
    <property type="entry name" value="WHTH_GntR"/>
    <property type="match status" value="1"/>
</dbReference>
<dbReference type="SMART" id="SM00866">
    <property type="entry name" value="UTRA"/>
    <property type="match status" value="1"/>
</dbReference>
<evidence type="ECO:0000259" key="4">
    <source>
        <dbReference type="PROSITE" id="PS50949"/>
    </source>
</evidence>
<dbReference type="InterPro" id="IPR028978">
    <property type="entry name" value="Chorismate_lyase_/UTRA_dom_sf"/>
</dbReference>
<dbReference type="InterPro" id="IPR050679">
    <property type="entry name" value="Bact_HTH_transcr_reg"/>
</dbReference>
<dbReference type="PROSITE" id="PS50949">
    <property type="entry name" value="HTH_GNTR"/>
    <property type="match status" value="1"/>
</dbReference>
<accession>A0A934R0W6</accession>
<dbReference type="Proteomes" id="UP000635245">
    <property type="component" value="Unassembled WGS sequence"/>
</dbReference>
<name>A0A934R0W6_9PSEU</name>
<evidence type="ECO:0000256" key="2">
    <source>
        <dbReference type="ARBA" id="ARBA00023125"/>
    </source>
</evidence>
<keyword evidence="3" id="KW-0804">Transcription</keyword>
<dbReference type="Pfam" id="PF00392">
    <property type="entry name" value="GntR"/>
    <property type="match status" value="1"/>
</dbReference>
<dbReference type="GO" id="GO:0003677">
    <property type="term" value="F:DNA binding"/>
    <property type="evidence" value="ECO:0007669"/>
    <property type="project" value="UniProtKB-KW"/>
</dbReference>
<dbReference type="Gene3D" id="1.10.10.10">
    <property type="entry name" value="Winged helix-like DNA-binding domain superfamily/Winged helix DNA-binding domain"/>
    <property type="match status" value="1"/>
</dbReference>
<dbReference type="Pfam" id="PF07702">
    <property type="entry name" value="UTRA"/>
    <property type="match status" value="1"/>
</dbReference>
<dbReference type="AlphaFoldDB" id="A0A934R0W6"/>
<evidence type="ECO:0000256" key="1">
    <source>
        <dbReference type="ARBA" id="ARBA00023015"/>
    </source>
</evidence>
<dbReference type="Gene3D" id="3.40.1410.10">
    <property type="entry name" value="Chorismate lyase-like"/>
    <property type="match status" value="1"/>
</dbReference>
<feature type="domain" description="HTH gntR-type" evidence="4">
    <location>
        <begin position="7"/>
        <end position="75"/>
    </location>
</feature>
<protein>
    <submittedName>
        <fullName evidence="5">GntR family transcriptional regulator</fullName>
    </submittedName>
</protein>
<dbReference type="GO" id="GO:0045892">
    <property type="term" value="P:negative regulation of DNA-templated transcription"/>
    <property type="evidence" value="ECO:0007669"/>
    <property type="project" value="TreeGrafter"/>
</dbReference>
<dbReference type="SMART" id="SM00345">
    <property type="entry name" value="HTH_GNTR"/>
    <property type="match status" value="1"/>
</dbReference>
<reference evidence="5" key="1">
    <citation type="submission" date="2020-12" db="EMBL/GenBank/DDBJ databases">
        <title>Prauserella sp. ASG 168, a novel actinomycete isolated from cave rock.</title>
        <authorList>
            <person name="Suriyachadkun C."/>
        </authorList>
    </citation>
    <scope>NUCLEOTIDE SEQUENCE</scope>
    <source>
        <strain evidence="5">ASG 168</strain>
    </source>
</reference>
<dbReference type="SUPFAM" id="SSF46785">
    <property type="entry name" value="Winged helix' DNA-binding domain"/>
    <property type="match status" value="1"/>
</dbReference>
<gene>
    <name evidence="5" type="ORF">JHE00_31100</name>
</gene>
<dbReference type="PRINTS" id="PR00035">
    <property type="entry name" value="HTHGNTR"/>
</dbReference>
<proteinExistence type="predicted"/>
<evidence type="ECO:0000313" key="6">
    <source>
        <dbReference type="Proteomes" id="UP000635245"/>
    </source>
</evidence>
<dbReference type="PANTHER" id="PTHR44846:SF17">
    <property type="entry name" value="GNTR-FAMILY TRANSCRIPTIONAL REGULATOR"/>
    <property type="match status" value="1"/>
</dbReference>
<dbReference type="GO" id="GO:0003700">
    <property type="term" value="F:DNA-binding transcription factor activity"/>
    <property type="evidence" value="ECO:0007669"/>
    <property type="project" value="InterPro"/>
</dbReference>
<dbReference type="EMBL" id="JAENJH010000011">
    <property type="protein sequence ID" value="MBK1788798.1"/>
    <property type="molecule type" value="Genomic_DNA"/>
</dbReference>
<sequence length="252" mass="27574">MDKSSGVPLHRQVASDLREKITAGTFAPGEQLPAEPALMDSYGVSRHTIREAIRLLRTDGLLVSEHGKDVFVRPPAQIQRLARSRLSRAARAENRGAFLADAAAKGFTPSSSVRVRFEPADERAASILDIDVGTEITVRDRVMRANGLVVQLAVSRLSRQYTRDTAIEQVDTGEGGAYARLEEAGHLIGSYVENVGARMPTPDETSQLELGPGIPVVTVTRVAYREDGTPLEMNDMTLPANRYELSYEWSAE</sequence>
<comment type="caution">
    <text evidence="5">The sequence shown here is derived from an EMBL/GenBank/DDBJ whole genome shotgun (WGS) entry which is preliminary data.</text>
</comment>
<dbReference type="InterPro" id="IPR036388">
    <property type="entry name" value="WH-like_DNA-bd_sf"/>
</dbReference>
<organism evidence="5 6">
    <name type="scientific">Prauserella cavernicola</name>
    <dbReference type="NCBI Taxonomy" id="2800127"/>
    <lineage>
        <taxon>Bacteria</taxon>
        <taxon>Bacillati</taxon>
        <taxon>Actinomycetota</taxon>
        <taxon>Actinomycetes</taxon>
        <taxon>Pseudonocardiales</taxon>
        <taxon>Pseudonocardiaceae</taxon>
        <taxon>Prauserella</taxon>
    </lineage>
</organism>
<dbReference type="PANTHER" id="PTHR44846">
    <property type="entry name" value="MANNOSYL-D-GLYCERATE TRANSPORT/METABOLISM SYSTEM REPRESSOR MNGR-RELATED"/>
    <property type="match status" value="1"/>
</dbReference>
<keyword evidence="2" id="KW-0238">DNA-binding</keyword>
<keyword evidence="1" id="KW-0805">Transcription regulation</keyword>
<dbReference type="RefSeq" id="WP_200325054.1">
    <property type="nucleotide sequence ID" value="NZ_JAENJH010000011.1"/>
</dbReference>
<dbReference type="InterPro" id="IPR011663">
    <property type="entry name" value="UTRA"/>
</dbReference>
<dbReference type="SUPFAM" id="SSF64288">
    <property type="entry name" value="Chorismate lyase-like"/>
    <property type="match status" value="1"/>
</dbReference>
<keyword evidence="6" id="KW-1185">Reference proteome</keyword>